<feature type="domain" description="NLP1-9 GAF" evidence="1">
    <location>
        <begin position="22"/>
        <end position="130"/>
    </location>
</feature>
<keyword evidence="3" id="KW-1185">Reference proteome</keyword>
<proteinExistence type="predicted"/>
<evidence type="ECO:0000313" key="3">
    <source>
        <dbReference type="Proteomes" id="UP000030645"/>
    </source>
</evidence>
<protein>
    <recommendedName>
        <fullName evidence="1">NLP1-9 GAF domain-containing protein</fullName>
    </recommendedName>
</protein>
<dbReference type="KEGG" id="mnt:21390002"/>
<gene>
    <name evidence="2" type="ORF">L484_006577</name>
</gene>
<reference evidence="3" key="1">
    <citation type="submission" date="2013-01" db="EMBL/GenBank/DDBJ databases">
        <title>Draft Genome Sequence of a Mulberry Tree, Morus notabilis C.K. Schneid.</title>
        <authorList>
            <person name="He N."/>
            <person name="Zhao S."/>
        </authorList>
    </citation>
    <scope>NUCLEOTIDE SEQUENCE</scope>
</reference>
<dbReference type="Proteomes" id="UP000030645">
    <property type="component" value="Unassembled WGS sequence"/>
</dbReference>
<organism evidence="2 3">
    <name type="scientific">Morus notabilis</name>
    <dbReference type="NCBI Taxonomy" id="981085"/>
    <lineage>
        <taxon>Eukaryota</taxon>
        <taxon>Viridiplantae</taxon>
        <taxon>Streptophyta</taxon>
        <taxon>Embryophyta</taxon>
        <taxon>Tracheophyta</taxon>
        <taxon>Spermatophyta</taxon>
        <taxon>Magnoliopsida</taxon>
        <taxon>eudicotyledons</taxon>
        <taxon>Gunneridae</taxon>
        <taxon>Pentapetalae</taxon>
        <taxon>rosids</taxon>
        <taxon>fabids</taxon>
        <taxon>Rosales</taxon>
        <taxon>Moraceae</taxon>
        <taxon>Moreae</taxon>
        <taxon>Morus</taxon>
    </lineage>
</organism>
<dbReference type="EMBL" id="KE346262">
    <property type="protein sequence ID" value="EXC31545.1"/>
    <property type="molecule type" value="Genomic_DNA"/>
</dbReference>
<dbReference type="InterPro" id="IPR055081">
    <property type="entry name" value="NLP1-9_GAF"/>
</dbReference>
<dbReference type="AlphaFoldDB" id="W9SX31"/>
<dbReference type="STRING" id="981085.W9SX31"/>
<evidence type="ECO:0000313" key="2">
    <source>
        <dbReference type="EMBL" id="EXC31545.1"/>
    </source>
</evidence>
<dbReference type="OrthoDB" id="6270329at2759"/>
<dbReference type="GO" id="GO:0003700">
    <property type="term" value="F:DNA-binding transcription factor activity"/>
    <property type="evidence" value="ECO:0007669"/>
    <property type="project" value="InterPro"/>
</dbReference>
<accession>W9SX31</accession>
<dbReference type="PANTHER" id="PTHR32002">
    <property type="entry name" value="PROTEIN NLP8"/>
    <property type="match status" value="1"/>
</dbReference>
<name>W9SX31_9ROSA</name>
<dbReference type="InterPro" id="IPR045012">
    <property type="entry name" value="NLP"/>
</dbReference>
<sequence>MPTLHAGHLRSSQNFSPPTVKACDELYQAALSKIVEVLISVCKIHRLPLALTWAPCHQQGKGGCHHSDETYACCVSTVDSACLVSDLEILGFHEACSEHHLFRGQGIVRTAFTTNKPCFATEITAFSKTE</sequence>
<evidence type="ECO:0000259" key="1">
    <source>
        <dbReference type="Pfam" id="PF22922"/>
    </source>
</evidence>
<dbReference type="eggNOG" id="ENOG502QRI2">
    <property type="taxonomic scope" value="Eukaryota"/>
</dbReference>
<dbReference type="Pfam" id="PF22922">
    <property type="entry name" value="GAF_NLP"/>
    <property type="match status" value="1"/>
</dbReference>
<dbReference type="PANTHER" id="PTHR32002:SF46">
    <property type="entry name" value="PROTEIN NLP2"/>
    <property type="match status" value="1"/>
</dbReference>